<keyword evidence="7" id="KW-0479">Metal-binding</keyword>
<dbReference type="GO" id="GO:0016705">
    <property type="term" value="F:oxidoreductase activity, acting on paired donors, with incorporation or reduction of molecular oxygen"/>
    <property type="evidence" value="ECO:0007669"/>
    <property type="project" value="InterPro"/>
</dbReference>
<dbReference type="GO" id="GO:0004497">
    <property type="term" value="F:monooxygenase activity"/>
    <property type="evidence" value="ECO:0007669"/>
    <property type="project" value="UniProtKB-KW"/>
</dbReference>
<dbReference type="InterPro" id="IPR050121">
    <property type="entry name" value="Cytochrome_P450_monoxygenase"/>
</dbReference>
<evidence type="ECO:0000256" key="5">
    <source>
        <dbReference type="ARBA" id="ARBA00022617"/>
    </source>
</evidence>
<dbReference type="EMBL" id="JACAZI010000023">
    <property type="protein sequence ID" value="KAF7336095.1"/>
    <property type="molecule type" value="Genomic_DNA"/>
</dbReference>
<keyword evidence="6" id="KW-0812">Transmembrane</keyword>
<evidence type="ECO:0000256" key="9">
    <source>
        <dbReference type="ARBA" id="ARBA00023002"/>
    </source>
</evidence>
<dbReference type="GO" id="GO:0005506">
    <property type="term" value="F:iron ion binding"/>
    <property type="evidence" value="ECO:0007669"/>
    <property type="project" value="InterPro"/>
</dbReference>
<comment type="caution">
    <text evidence="13">The sequence shown here is derived from an EMBL/GenBank/DDBJ whole genome shotgun (WGS) entry which is preliminary data.</text>
</comment>
<dbReference type="GO" id="GO:0016020">
    <property type="term" value="C:membrane"/>
    <property type="evidence" value="ECO:0007669"/>
    <property type="project" value="UniProtKB-SubCell"/>
</dbReference>
<keyword evidence="11" id="KW-0503">Monooxygenase</keyword>
<keyword evidence="10" id="KW-0408">Iron</keyword>
<keyword evidence="9" id="KW-0560">Oxidoreductase</keyword>
<protein>
    <submittedName>
        <fullName evidence="13">Cytochrome P450</fullName>
    </submittedName>
</protein>
<keyword evidence="14" id="KW-1185">Reference proteome</keyword>
<reference evidence="13" key="1">
    <citation type="submission" date="2020-05" db="EMBL/GenBank/DDBJ databases">
        <title>Mycena genomes resolve the evolution of fungal bioluminescence.</title>
        <authorList>
            <person name="Tsai I.J."/>
        </authorList>
    </citation>
    <scope>NUCLEOTIDE SEQUENCE</scope>
    <source>
        <strain evidence="13">CCC161011</strain>
    </source>
</reference>
<evidence type="ECO:0000256" key="8">
    <source>
        <dbReference type="ARBA" id="ARBA00022989"/>
    </source>
</evidence>
<comment type="pathway">
    <text evidence="3">Secondary metabolite biosynthesis; terpenoid biosynthesis.</text>
</comment>
<keyword evidence="8" id="KW-1133">Transmembrane helix</keyword>
<comment type="similarity">
    <text evidence="4">Belongs to the cytochrome P450 family.</text>
</comment>
<dbReference type="Proteomes" id="UP000620124">
    <property type="component" value="Unassembled WGS sequence"/>
</dbReference>
<dbReference type="PANTHER" id="PTHR24305">
    <property type="entry name" value="CYTOCHROME P450"/>
    <property type="match status" value="1"/>
</dbReference>
<dbReference type="GO" id="GO:0020037">
    <property type="term" value="F:heme binding"/>
    <property type="evidence" value="ECO:0007669"/>
    <property type="project" value="InterPro"/>
</dbReference>
<dbReference type="OrthoDB" id="6692864at2759"/>
<evidence type="ECO:0000256" key="4">
    <source>
        <dbReference type="ARBA" id="ARBA00010617"/>
    </source>
</evidence>
<evidence type="ECO:0000256" key="1">
    <source>
        <dbReference type="ARBA" id="ARBA00001971"/>
    </source>
</evidence>
<keyword evidence="5" id="KW-0349">Heme</keyword>
<dbReference type="SUPFAM" id="SSF48264">
    <property type="entry name" value="Cytochrome P450"/>
    <property type="match status" value="1"/>
</dbReference>
<accession>A0A8H6X8Q3</accession>
<dbReference type="InterPro" id="IPR036396">
    <property type="entry name" value="Cyt_P450_sf"/>
</dbReference>
<gene>
    <name evidence="13" type="ORF">MVEN_02156500</name>
</gene>
<comment type="cofactor">
    <cofactor evidence="1">
        <name>heme</name>
        <dbReference type="ChEBI" id="CHEBI:30413"/>
    </cofactor>
</comment>
<evidence type="ECO:0000256" key="11">
    <source>
        <dbReference type="ARBA" id="ARBA00023033"/>
    </source>
</evidence>
<keyword evidence="12" id="KW-0472">Membrane</keyword>
<dbReference type="AlphaFoldDB" id="A0A8H6X8Q3"/>
<dbReference type="Gene3D" id="1.10.630.10">
    <property type="entry name" value="Cytochrome P450"/>
    <property type="match status" value="1"/>
</dbReference>
<evidence type="ECO:0000313" key="13">
    <source>
        <dbReference type="EMBL" id="KAF7336095.1"/>
    </source>
</evidence>
<sequence length="152" mass="17433">MLQVPEPRGDVVFVAYLAFATVFFHFKKGPRQHLELPHSSVLSPFHPLAKFPGPLLSRITKFWLAYVVYTGKRHLEIAKLHDQYGTFVRTGPNTLSINSHEAIRTIYATSTSMDKSNAYRPGRFFGGGLFFIRRKDMHAERRRIWAPAFSPV</sequence>
<evidence type="ECO:0000256" key="2">
    <source>
        <dbReference type="ARBA" id="ARBA00004370"/>
    </source>
</evidence>
<evidence type="ECO:0000256" key="10">
    <source>
        <dbReference type="ARBA" id="ARBA00023004"/>
    </source>
</evidence>
<proteinExistence type="inferred from homology"/>
<name>A0A8H6X8Q3_9AGAR</name>
<comment type="subcellular location">
    <subcellularLocation>
        <location evidence="2">Membrane</location>
    </subcellularLocation>
</comment>
<evidence type="ECO:0000256" key="7">
    <source>
        <dbReference type="ARBA" id="ARBA00022723"/>
    </source>
</evidence>
<evidence type="ECO:0000256" key="3">
    <source>
        <dbReference type="ARBA" id="ARBA00004721"/>
    </source>
</evidence>
<evidence type="ECO:0000256" key="6">
    <source>
        <dbReference type="ARBA" id="ARBA00022692"/>
    </source>
</evidence>
<evidence type="ECO:0000313" key="14">
    <source>
        <dbReference type="Proteomes" id="UP000620124"/>
    </source>
</evidence>
<organism evidence="13 14">
    <name type="scientific">Mycena venus</name>
    <dbReference type="NCBI Taxonomy" id="2733690"/>
    <lineage>
        <taxon>Eukaryota</taxon>
        <taxon>Fungi</taxon>
        <taxon>Dikarya</taxon>
        <taxon>Basidiomycota</taxon>
        <taxon>Agaricomycotina</taxon>
        <taxon>Agaricomycetes</taxon>
        <taxon>Agaricomycetidae</taxon>
        <taxon>Agaricales</taxon>
        <taxon>Marasmiineae</taxon>
        <taxon>Mycenaceae</taxon>
        <taxon>Mycena</taxon>
    </lineage>
</organism>
<evidence type="ECO:0000256" key="12">
    <source>
        <dbReference type="ARBA" id="ARBA00023136"/>
    </source>
</evidence>
<dbReference type="PANTHER" id="PTHR24305:SF166">
    <property type="entry name" value="CYTOCHROME P450 12A4, MITOCHONDRIAL-RELATED"/>
    <property type="match status" value="1"/>
</dbReference>